<keyword evidence="3" id="KW-0732">Signal</keyword>
<evidence type="ECO:0000259" key="5">
    <source>
        <dbReference type="Pfam" id="PF25971"/>
    </source>
</evidence>
<dbReference type="Gene3D" id="2.40.50.100">
    <property type="match status" value="1"/>
</dbReference>
<dbReference type="Pfam" id="PF25975">
    <property type="entry name" value="CzcB_C"/>
    <property type="match status" value="1"/>
</dbReference>
<evidence type="ECO:0000256" key="2">
    <source>
        <dbReference type="ARBA" id="ARBA00022448"/>
    </source>
</evidence>
<evidence type="ECO:0000256" key="3">
    <source>
        <dbReference type="SAM" id="SignalP"/>
    </source>
</evidence>
<comment type="caution">
    <text evidence="7">The sequence shown here is derived from an EMBL/GenBank/DDBJ whole genome shotgun (WGS) entry which is preliminary data.</text>
</comment>
<dbReference type="PANTHER" id="PTHR30097:SF4">
    <property type="entry name" value="SLR6042 PROTEIN"/>
    <property type="match status" value="1"/>
</dbReference>
<dbReference type="GO" id="GO:0030288">
    <property type="term" value="C:outer membrane-bounded periplasmic space"/>
    <property type="evidence" value="ECO:0007669"/>
    <property type="project" value="TreeGrafter"/>
</dbReference>
<feature type="chain" id="PRO_5033066961" evidence="3">
    <location>
        <begin position="25"/>
        <end position="411"/>
    </location>
</feature>
<dbReference type="Gene3D" id="2.40.420.20">
    <property type="match status" value="1"/>
</dbReference>
<protein>
    <submittedName>
        <fullName evidence="7">Cobalt-zinc-cadmium efflux system membrane fusion protein</fullName>
    </submittedName>
</protein>
<feature type="domain" description="CzcB N-terminal" evidence="5">
    <location>
        <begin position="43"/>
        <end position="128"/>
    </location>
</feature>
<dbReference type="Pfam" id="PF25971">
    <property type="entry name" value="CzcB_N"/>
    <property type="match status" value="1"/>
</dbReference>
<reference evidence="7 8" key="1">
    <citation type="submission" date="2020-08" db="EMBL/GenBank/DDBJ databases">
        <title>Genomic Encyclopedia of Type Strains, Phase IV (KMG-IV): sequencing the most valuable type-strain genomes for metagenomic binning, comparative biology and taxonomic classification.</title>
        <authorList>
            <person name="Goeker M."/>
        </authorList>
    </citation>
    <scope>NUCLEOTIDE SEQUENCE [LARGE SCALE GENOMIC DNA]</scope>
    <source>
        <strain evidence="7 8">DSM 26723</strain>
    </source>
</reference>
<feature type="domain" description="CusB-like beta-barrel" evidence="4">
    <location>
        <begin position="257"/>
        <end position="331"/>
    </location>
</feature>
<proteinExistence type="inferred from homology"/>
<dbReference type="InterPro" id="IPR058649">
    <property type="entry name" value="CzcB_C"/>
</dbReference>
<name>A0A841HQ70_9GAMM</name>
<dbReference type="FunFam" id="2.40.30.170:FF:000010">
    <property type="entry name" value="Efflux RND transporter periplasmic adaptor subunit"/>
    <property type="match status" value="1"/>
</dbReference>
<dbReference type="AlphaFoldDB" id="A0A841HQ70"/>
<dbReference type="GO" id="GO:0015679">
    <property type="term" value="P:plasma membrane copper ion transport"/>
    <property type="evidence" value="ECO:0007669"/>
    <property type="project" value="TreeGrafter"/>
</dbReference>
<accession>A0A841HQ70</accession>
<evidence type="ECO:0000313" key="8">
    <source>
        <dbReference type="Proteomes" id="UP000588068"/>
    </source>
</evidence>
<feature type="domain" description="CzcB-like C-terminal circularly permuted SH3-like" evidence="6">
    <location>
        <begin position="339"/>
        <end position="399"/>
    </location>
</feature>
<dbReference type="Proteomes" id="UP000588068">
    <property type="component" value="Unassembled WGS sequence"/>
</dbReference>
<dbReference type="GO" id="GO:0060003">
    <property type="term" value="P:copper ion export"/>
    <property type="evidence" value="ECO:0007669"/>
    <property type="project" value="TreeGrafter"/>
</dbReference>
<dbReference type="Pfam" id="PF25954">
    <property type="entry name" value="Beta-barrel_RND_2"/>
    <property type="match status" value="1"/>
</dbReference>
<evidence type="ECO:0000313" key="7">
    <source>
        <dbReference type="EMBL" id="MBB6095491.1"/>
    </source>
</evidence>
<comment type="similarity">
    <text evidence="1">Belongs to the membrane fusion protein (MFP) (TC 8.A.1) family.</text>
</comment>
<dbReference type="SUPFAM" id="SSF111369">
    <property type="entry name" value="HlyD-like secretion proteins"/>
    <property type="match status" value="1"/>
</dbReference>
<keyword evidence="2" id="KW-0813">Transport</keyword>
<evidence type="ECO:0000259" key="6">
    <source>
        <dbReference type="Pfam" id="PF25975"/>
    </source>
</evidence>
<dbReference type="InterPro" id="IPR051909">
    <property type="entry name" value="MFP_Cation_Efflux"/>
</dbReference>
<dbReference type="PANTHER" id="PTHR30097">
    <property type="entry name" value="CATION EFFLUX SYSTEM PROTEIN CUSB"/>
    <property type="match status" value="1"/>
</dbReference>
<dbReference type="RefSeq" id="WP_184334854.1">
    <property type="nucleotide sequence ID" value="NZ_JACHHZ010000005.1"/>
</dbReference>
<dbReference type="InterPro" id="IPR058646">
    <property type="entry name" value="CzcB_N"/>
</dbReference>
<dbReference type="GO" id="GO:0046914">
    <property type="term" value="F:transition metal ion binding"/>
    <property type="evidence" value="ECO:0007669"/>
    <property type="project" value="TreeGrafter"/>
</dbReference>
<dbReference type="PROSITE" id="PS51257">
    <property type="entry name" value="PROKAR_LIPOPROTEIN"/>
    <property type="match status" value="1"/>
</dbReference>
<keyword evidence="8" id="KW-1185">Reference proteome</keyword>
<gene>
    <name evidence="7" type="ORF">HNQ60_004381</name>
</gene>
<dbReference type="Gene3D" id="2.40.30.170">
    <property type="match status" value="1"/>
</dbReference>
<sequence length="411" mass="44204">MKTFLTLAAALLLAACGGSHEEHAHEESAHDHAEEAERGQHGGRVLRDGDFALELAIHEAGVPPEYRVWLYEDGQPAPPSAAAVTVVLTRLDGSVDRFAFAPQDDFLRGNGVVEEPHSFDVEVTAVSSGGGQHVWKFSSYEGRTQIAAATAATMGVVTEEAGPAVLKDEVVLSGTVHADPTRISRVRARYPGVVREIGVQPFSTVSRGAVLAQIQSNESLQNYPLIAPIAGTIVEQQAQIGEATGDVPLFTIVDITRVWVELDVFQRELSRVDEGQPVELFDLDGNALGLGRIARIAPLATHGSQSVRARVVIENTAGQLRPGQFVTGRVTVSQVPVPLAVKRDALQKFRDLEVVFASIGETYEVRMLELGRADGRYVEVTGGLKPGTRYVIGNSYLIKADIEKSGASHDH</sequence>
<dbReference type="EMBL" id="JACHHZ010000005">
    <property type="protein sequence ID" value="MBB6095491.1"/>
    <property type="molecule type" value="Genomic_DNA"/>
</dbReference>
<organism evidence="7 8">
    <name type="scientific">Povalibacter uvarum</name>
    <dbReference type="NCBI Taxonomy" id="732238"/>
    <lineage>
        <taxon>Bacteria</taxon>
        <taxon>Pseudomonadati</taxon>
        <taxon>Pseudomonadota</taxon>
        <taxon>Gammaproteobacteria</taxon>
        <taxon>Steroidobacterales</taxon>
        <taxon>Steroidobacteraceae</taxon>
        <taxon>Povalibacter</taxon>
    </lineage>
</organism>
<dbReference type="InterPro" id="IPR058792">
    <property type="entry name" value="Beta-barrel_RND_2"/>
</dbReference>
<evidence type="ECO:0000256" key="1">
    <source>
        <dbReference type="ARBA" id="ARBA00009477"/>
    </source>
</evidence>
<feature type="signal peptide" evidence="3">
    <location>
        <begin position="1"/>
        <end position="24"/>
    </location>
</feature>
<evidence type="ECO:0000259" key="4">
    <source>
        <dbReference type="Pfam" id="PF25954"/>
    </source>
</evidence>